<dbReference type="AlphaFoldDB" id="A0A8J6ZMK0"/>
<evidence type="ECO:0000259" key="1">
    <source>
        <dbReference type="Pfam" id="PF01850"/>
    </source>
</evidence>
<protein>
    <submittedName>
        <fullName evidence="2">Type II toxin-antitoxin system VapC family toxin</fullName>
    </submittedName>
</protein>
<dbReference type="PANTHER" id="PTHR36173:SF2">
    <property type="entry name" value="RIBONUCLEASE VAPC16"/>
    <property type="match status" value="1"/>
</dbReference>
<name>A0A8J6ZMK0_DESMC</name>
<dbReference type="Proteomes" id="UP000622533">
    <property type="component" value="Unassembled WGS sequence"/>
</dbReference>
<evidence type="ECO:0000313" key="2">
    <source>
        <dbReference type="EMBL" id="MBE9024084.1"/>
    </source>
</evidence>
<dbReference type="EMBL" id="JADEXS010000226">
    <property type="protein sequence ID" value="MBE9024084.1"/>
    <property type="molecule type" value="Genomic_DNA"/>
</dbReference>
<dbReference type="InterPro" id="IPR041705">
    <property type="entry name" value="PIN_Sll0205"/>
</dbReference>
<dbReference type="Pfam" id="PF01850">
    <property type="entry name" value="PIN"/>
    <property type="match status" value="1"/>
</dbReference>
<reference evidence="2" key="1">
    <citation type="submission" date="2020-10" db="EMBL/GenBank/DDBJ databases">
        <authorList>
            <person name="Castelo-Branco R."/>
            <person name="Eusebio N."/>
            <person name="Adriana R."/>
            <person name="Vieira A."/>
            <person name="Brugerolle De Fraissinette N."/>
            <person name="Rezende De Castro R."/>
            <person name="Schneider M.P."/>
            <person name="Vasconcelos V."/>
            <person name="Leao P.N."/>
        </authorList>
    </citation>
    <scope>NUCLEOTIDE SEQUENCE</scope>
    <source>
        <strain evidence="2">LEGE 12446</strain>
    </source>
</reference>
<dbReference type="CDD" id="cd09872">
    <property type="entry name" value="PIN_Sll0205-like"/>
    <property type="match status" value="1"/>
</dbReference>
<comment type="caution">
    <text evidence="2">The sequence shown here is derived from an EMBL/GenBank/DDBJ whole genome shotgun (WGS) entry which is preliminary data.</text>
</comment>
<dbReference type="InterPro" id="IPR052919">
    <property type="entry name" value="TA_system_RNase"/>
</dbReference>
<evidence type="ECO:0000313" key="3">
    <source>
        <dbReference type="Proteomes" id="UP000622533"/>
    </source>
</evidence>
<dbReference type="InterPro" id="IPR002716">
    <property type="entry name" value="PIN_dom"/>
</dbReference>
<dbReference type="Gene3D" id="3.40.50.1010">
    <property type="entry name" value="5'-nuclease"/>
    <property type="match status" value="1"/>
</dbReference>
<keyword evidence="3" id="KW-1185">Reference proteome</keyword>
<organism evidence="2 3">
    <name type="scientific">Desmonostoc muscorum LEGE 12446</name>
    <dbReference type="NCBI Taxonomy" id="1828758"/>
    <lineage>
        <taxon>Bacteria</taxon>
        <taxon>Bacillati</taxon>
        <taxon>Cyanobacteriota</taxon>
        <taxon>Cyanophyceae</taxon>
        <taxon>Nostocales</taxon>
        <taxon>Nostocaceae</taxon>
        <taxon>Desmonostoc</taxon>
    </lineage>
</organism>
<dbReference type="InterPro" id="IPR029060">
    <property type="entry name" value="PIN-like_dom_sf"/>
</dbReference>
<feature type="domain" description="PIN" evidence="1">
    <location>
        <begin position="4"/>
        <end position="124"/>
    </location>
</feature>
<proteinExistence type="predicted"/>
<dbReference type="PANTHER" id="PTHR36173">
    <property type="entry name" value="RIBONUCLEASE VAPC16-RELATED"/>
    <property type="match status" value="1"/>
</dbReference>
<sequence length="130" mass="15097">MNLLLDTHTFIWYVTDNSKLSNQVLELINDENNQILMSIASLWEIAIKQSIGKLTFNQPQPFETFIIEQLNLNDFSLLDIKFSHLAVVSTLLLHHRDPFDRLLVAVSIVENTPMLNADTIFDAYPIRRLW</sequence>
<accession>A0A8J6ZMK0</accession>
<dbReference type="SUPFAM" id="SSF88723">
    <property type="entry name" value="PIN domain-like"/>
    <property type="match status" value="1"/>
</dbReference>
<dbReference type="RefSeq" id="WP_193918177.1">
    <property type="nucleotide sequence ID" value="NZ_JADEXS020000001.1"/>
</dbReference>
<gene>
    <name evidence="2" type="ORF">IQ276_17095</name>
</gene>